<name>A0A9D1M540_9PROT</name>
<dbReference type="GO" id="GO:0005524">
    <property type="term" value="F:ATP binding"/>
    <property type="evidence" value="ECO:0007669"/>
    <property type="project" value="UniProtKB-UniRule"/>
</dbReference>
<dbReference type="EMBL" id="DVNC01000046">
    <property type="protein sequence ID" value="HIU53763.1"/>
    <property type="molecule type" value="Genomic_DNA"/>
</dbReference>
<dbReference type="PANTHER" id="PTHR23132">
    <property type="entry name" value="D-ALANINE--D-ALANINE LIGASE"/>
    <property type="match status" value="1"/>
</dbReference>
<evidence type="ECO:0000256" key="3">
    <source>
        <dbReference type="ARBA" id="ARBA00010871"/>
    </source>
</evidence>
<evidence type="ECO:0000256" key="14">
    <source>
        <dbReference type="HAMAP-Rule" id="MF_00047"/>
    </source>
</evidence>
<evidence type="ECO:0000256" key="17">
    <source>
        <dbReference type="PROSITE-ProRule" id="PRU00409"/>
    </source>
</evidence>
<dbReference type="HAMAP" id="MF_00047">
    <property type="entry name" value="Dala_Dala_lig"/>
    <property type="match status" value="1"/>
</dbReference>
<keyword evidence="7 17" id="KW-0067">ATP-binding</keyword>
<dbReference type="AlphaFoldDB" id="A0A9D1M540"/>
<reference evidence="19" key="1">
    <citation type="submission" date="2020-10" db="EMBL/GenBank/DDBJ databases">
        <authorList>
            <person name="Gilroy R."/>
        </authorList>
    </citation>
    <scope>NUCLEOTIDE SEQUENCE</scope>
    <source>
        <strain evidence="19">ChiW3-316</strain>
    </source>
</reference>
<keyword evidence="4 14" id="KW-0436">Ligase</keyword>
<comment type="pathway">
    <text evidence="14">Cell wall biogenesis; peptidoglycan biosynthesis.</text>
</comment>
<gene>
    <name evidence="14" type="primary">ddl</name>
    <name evidence="19" type="ORF">IAD20_06750</name>
</gene>
<feature type="binding site" evidence="16">
    <location>
        <position position="331"/>
    </location>
    <ligand>
        <name>Mg(2+)</name>
        <dbReference type="ChEBI" id="CHEBI:18420"/>
        <label>1</label>
    </ligand>
</feature>
<feature type="binding site" evidence="16">
    <location>
        <position position="317"/>
    </location>
    <ligand>
        <name>Mg(2+)</name>
        <dbReference type="ChEBI" id="CHEBI:18420"/>
        <label>1</label>
    </ligand>
</feature>
<evidence type="ECO:0000256" key="15">
    <source>
        <dbReference type="PIRSR" id="PIRSR039102-1"/>
    </source>
</evidence>
<dbReference type="Gene3D" id="3.30.470.20">
    <property type="entry name" value="ATP-grasp fold, B domain"/>
    <property type="match status" value="1"/>
</dbReference>
<keyword evidence="6 17" id="KW-0547">Nucleotide-binding</keyword>
<dbReference type="SUPFAM" id="SSF56059">
    <property type="entry name" value="Glutathione synthetase ATP-binding domain-like"/>
    <property type="match status" value="1"/>
</dbReference>
<keyword evidence="8 16" id="KW-0460">Magnesium</keyword>
<dbReference type="NCBIfam" id="NF002528">
    <property type="entry name" value="PRK01966.1-4"/>
    <property type="match status" value="1"/>
</dbReference>
<dbReference type="GO" id="GO:0046872">
    <property type="term" value="F:metal ion binding"/>
    <property type="evidence" value="ECO:0007669"/>
    <property type="project" value="UniProtKB-KW"/>
</dbReference>
<dbReference type="InterPro" id="IPR005905">
    <property type="entry name" value="D_ala_D_ala"/>
</dbReference>
<organism evidence="19 20">
    <name type="scientific">Candidatus Scatocola faecipullorum</name>
    <dbReference type="NCBI Taxonomy" id="2840917"/>
    <lineage>
        <taxon>Bacteria</taxon>
        <taxon>Pseudomonadati</taxon>
        <taxon>Pseudomonadota</taxon>
        <taxon>Alphaproteobacteria</taxon>
        <taxon>Rhodospirillales</taxon>
        <taxon>Rhodospirillaceae</taxon>
        <taxon>Rhodospirillaceae incertae sedis</taxon>
        <taxon>Candidatus Scatocola</taxon>
    </lineage>
</organism>
<dbReference type="NCBIfam" id="TIGR01205">
    <property type="entry name" value="D_ala_D_alaTIGR"/>
    <property type="match status" value="1"/>
</dbReference>
<accession>A0A9D1M540</accession>
<dbReference type="GO" id="GO:0008360">
    <property type="term" value="P:regulation of cell shape"/>
    <property type="evidence" value="ECO:0007669"/>
    <property type="project" value="UniProtKB-KW"/>
</dbReference>
<evidence type="ECO:0000256" key="13">
    <source>
        <dbReference type="ARBA" id="ARBA00047614"/>
    </source>
</evidence>
<feature type="binding site" evidence="16">
    <location>
        <position position="333"/>
    </location>
    <ligand>
        <name>Mg(2+)</name>
        <dbReference type="ChEBI" id="CHEBI:18420"/>
        <label>2</label>
    </ligand>
</feature>
<evidence type="ECO:0000256" key="6">
    <source>
        <dbReference type="ARBA" id="ARBA00022741"/>
    </source>
</evidence>
<dbReference type="Gene3D" id="3.30.1490.20">
    <property type="entry name" value="ATP-grasp fold, A domain"/>
    <property type="match status" value="1"/>
</dbReference>
<feature type="domain" description="ATP-grasp" evidence="18">
    <location>
        <begin position="146"/>
        <end position="360"/>
    </location>
</feature>
<proteinExistence type="inferred from homology"/>
<feature type="active site" evidence="15">
    <location>
        <position position="338"/>
    </location>
</feature>
<dbReference type="PROSITE" id="PS00844">
    <property type="entry name" value="DALA_DALA_LIGASE_2"/>
    <property type="match status" value="1"/>
</dbReference>
<feature type="binding site" evidence="16">
    <location>
        <position position="331"/>
    </location>
    <ligand>
        <name>Mg(2+)</name>
        <dbReference type="ChEBI" id="CHEBI:18420"/>
        <label>2</label>
    </ligand>
</feature>
<sequence>MKTRVAVIFGGKSTEHEISIISAVQAMNNMDADKYEIIPLYLSKENEFYTGSRLRDINEYRDLKALISKSRRVILVNDKNKNYLVRYPLKALRKNIVSEIDVAFPIVHGTNVEDGTLQGYLKTLNLPFVGCDVFASGLGMDKYAMKIMLKEAGFPVLDCCRFSAHDYQNVDNVIAAVESKFAYPVIVKPVNLGSSIGISKADNKSGLEKALAGAFTFADKVLVEPAITELKEINCAVLGDGDEATASECEEPLNAHEILSFQDKYMSGGAKSGGSKGMQSLQRRIPADITPEARQEIQDMAVRAFQYLDCNGVARIDFMIDKATGKIYFNEINTIPGSLSFYLWEPVGIKYKQLLDHLIKLALKRQRREEEIVYSFDSNVLAQAGSFGAKGCHGQGAKFAA</sequence>
<dbReference type="InterPro" id="IPR016185">
    <property type="entry name" value="PreATP-grasp_dom_sf"/>
</dbReference>
<evidence type="ECO:0000256" key="4">
    <source>
        <dbReference type="ARBA" id="ARBA00022598"/>
    </source>
</evidence>
<dbReference type="GO" id="GO:0008716">
    <property type="term" value="F:D-alanine-D-alanine ligase activity"/>
    <property type="evidence" value="ECO:0007669"/>
    <property type="project" value="UniProtKB-UniRule"/>
</dbReference>
<evidence type="ECO:0000256" key="1">
    <source>
        <dbReference type="ARBA" id="ARBA00001936"/>
    </source>
</evidence>
<dbReference type="Pfam" id="PF07478">
    <property type="entry name" value="Dala_Dala_lig_C"/>
    <property type="match status" value="1"/>
</dbReference>
<feature type="active site" evidence="15">
    <location>
        <position position="15"/>
    </location>
</feature>
<dbReference type="GO" id="GO:0005829">
    <property type="term" value="C:cytosol"/>
    <property type="evidence" value="ECO:0007669"/>
    <property type="project" value="TreeGrafter"/>
</dbReference>
<dbReference type="Pfam" id="PF01820">
    <property type="entry name" value="Dala_Dala_lig_N"/>
    <property type="match status" value="1"/>
</dbReference>
<evidence type="ECO:0000256" key="11">
    <source>
        <dbReference type="ARBA" id="ARBA00023211"/>
    </source>
</evidence>
<keyword evidence="14" id="KW-0963">Cytoplasm</keyword>
<dbReference type="EC" id="6.3.2.4" evidence="14"/>
<dbReference type="Gene3D" id="3.40.50.20">
    <property type="match status" value="1"/>
</dbReference>
<dbReference type="PROSITE" id="PS50975">
    <property type="entry name" value="ATP_GRASP"/>
    <property type="match status" value="1"/>
</dbReference>
<evidence type="ECO:0000313" key="19">
    <source>
        <dbReference type="EMBL" id="HIU53763.1"/>
    </source>
</evidence>
<dbReference type="GO" id="GO:0009252">
    <property type="term" value="P:peptidoglycan biosynthetic process"/>
    <property type="evidence" value="ECO:0007669"/>
    <property type="project" value="UniProtKB-UniRule"/>
</dbReference>
<dbReference type="PANTHER" id="PTHR23132:SF25">
    <property type="entry name" value="D-ALANINE--D-ALANINE LIGASE A"/>
    <property type="match status" value="1"/>
</dbReference>
<comment type="caution">
    <text evidence="19">The sequence shown here is derived from an EMBL/GenBank/DDBJ whole genome shotgun (WGS) entry which is preliminary data.</text>
</comment>
<dbReference type="InterPro" id="IPR011095">
    <property type="entry name" value="Dala_Dala_lig_C"/>
</dbReference>
<dbReference type="InterPro" id="IPR011761">
    <property type="entry name" value="ATP-grasp"/>
</dbReference>
<evidence type="ECO:0000256" key="10">
    <source>
        <dbReference type="ARBA" id="ARBA00022984"/>
    </source>
</evidence>
<dbReference type="GO" id="GO:0071555">
    <property type="term" value="P:cell wall organization"/>
    <property type="evidence" value="ECO:0007669"/>
    <property type="project" value="UniProtKB-KW"/>
</dbReference>
<keyword evidence="10 14" id="KW-0573">Peptidoglycan synthesis</keyword>
<evidence type="ECO:0000256" key="9">
    <source>
        <dbReference type="ARBA" id="ARBA00022960"/>
    </source>
</evidence>
<dbReference type="InterPro" id="IPR000291">
    <property type="entry name" value="D-Ala_lig_Van_CS"/>
</dbReference>
<evidence type="ECO:0000256" key="12">
    <source>
        <dbReference type="ARBA" id="ARBA00023316"/>
    </source>
</evidence>
<comment type="catalytic activity">
    <reaction evidence="13 14">
        <text>2 D-alanine + ATP = D-alanyl-D-alanine + ADP + phosphate + H(+)</text>
        <dbReference type="Rhea" id="RHEA:11224"/>
        <dbReference type="ChEBI" id="CHEBI:15378"/>
        <dbReference type="ChEBI" id="CHEBI:30616"/>
        <dbReference type="ChEBI" id="CHEBI:43474"/>
        <dbReference type="ChEBI" id="CHEBI:57416"/>
        <dbReference type="ChEBI" id="CHEBI:57822"/>
        <dbReference type="ChEBI" id="CHEBI:456216"/>
        <dbReference type="EC" id="6.3.2.4"/>
    </reaction>
</comment>
<keyword evidence="5 16" id="KW-0479">Metal-binding</keyword>
<comment type="similarity">
    <text evidence="3 14">Belongs to the D-alanine--D-alanine ligase family.</text>
</comment>
<dbReference type="SUPFAM" id="SSF52440">
    <property type="entry name" value="PreATP-grasp domain"/>
    <property type="match status" value="1"/>
</dbReference>
<evidence type="ECO:0000256" key="2">
    <source>
        <dbReference type="ARBA" id="ARBA00003921"/>
    </source>
</evidence>
<keyword evidence="12 14" id="KW-0961">Cell wall biogenesis/degradation</keyword>
<dbReference type="InterPro" id="IPR011127">
    <property type="entry name" value="Dala_Dala_lig_N"/>
</dbReference>
<protein>
    <recommendedName>
        <fullName evidence="14">D-alanine--D-alanine ligase</fullName>
        <ecNumber evidence="14">6.3.2.4</ecNumber>
    </recommendedName>
    <alternativeName>
        <fullName evidence="14">D-Ala-D-Ala ligase</fullName>
    </alternativeName>
    <alternativeName>
        <fullName evidence="14">D-alanylalanine synthetase</fullName>
    </alternativeName>
</protein>
<evidence type="ECO:0000313" key="20">
    <source>
        <dbReference type="Proteomes" id="UP000824107"/>
    </source>
</evidence>
<reference evidence="19" key="2">
    <citation type="journal article" date="2021" name="PeerJ">
        <title>Extensive microbial diversity within the chicken gut microbiome revealed by metagenomics and culture.</title>
        <authorList>
            <person name="Gilroy R."/>
            <person name="Ravi A."/>
            <person name="Getino M."/>
            <person name="Pursley I."/>
            <person name="Horton D.L."/>
            <person name="Alikhan N.F."/>
            <person name="Baker D."/>
            <person name="Gharbi K."/>
            <person name="Hall N."/>
            <person name="Watson M."/>
            <person name="Adriaenssens E.M."/>
            <person name="Foster-Nyarko E."/>
            <person name="Jarju S."/>
            <person name="Secka A."/>
            <person name="Antonio M."/>
            <person name="Oren A."/>
            <person name="Chaudhuri R.R."/>
            <person name="La Ragione R."/>
            <person name="Hildebrand F."/>
            <person name="Pallen M.J."/>
        </authorList>
    </citation>
    <scope>NUCLEOTIDE SEQUENCE</scope>
    <source>
        <strain evidence="19">ChiW3-316</strain>
    </source>
</reference>
<evidence type="ECO:0000256" key="5">
    <source>
        <dbReference type="ARBA" id="ARBA00022723"/>
    </source>
</evidence>
<comment type="cofactor">
    <cofactor evidence="16">
        <name>Mg(2+)</name>
        <dbReference type="ChEBI" id="CHEBI:18420"/>
    </cofactor>
    <cofactor evidence="16">
        <name>Mn(2+)</name>
        <dbReference type="ChEBI" id="CHEBI:29035"/>
    </cofactor>
    <text evidence="16">Binds 2 magnesium or manganese ions per subunit.</text>
</comment>
<evidence type="ECO:0000256" key="16">
    <source>
        <dbReference type="PIRSR" id="PIRSR039102-3"/>
    </source>
</evidence>
<dbReference type="InterPro" id="IPR013815">
    <property type="entry name" value="ATP_grasp_subdomain_1"/>
</dbReference>
<comment type="function">
    <text evidence="2 14">Cell wall formation.</text>
</comment>
<keyword evidence="9 14" id="KW-0133">Cell shape</keyword>
<keyword evidence="11 16" id="KW-0464">Manganese</keyword>
<feature type="active site" evidence="15">
    <location>
        <position position="194"/>
    </location>
</feature>
<evidence type="ECO:0000259" key="18">
    <source>
        <dbReference type="PROSITE" id="PS50975"/>
    </source>
</evidence>
<evidence type="ECO:0000256" key="7">
    <source>
        <dbReference type="ARBA" id="ARBA00022840"/>
    </source>
</evidence>
<evidence type="ECO:0000256" key="8">
    <source>
        <dbReference type="ARBA" id="ARBA00022842"/>
    </source>
</evidence>
<dbReference type="Proteomes" id="UP000824107">
    <property type="component" value="Unassembled WGS sequence"/>
</dbReference>
<comment type="subcellular location">
    <subcellularLocation>
        <location evidence="14">Cytoplasm</location>
    </subcellularLocation>
</comment>
<dbReference type="PIRSF" id="PIRSF039102">
    <property type="entry name" value="Ddl/VanB"/>
    <property type="match status" value="1"/>
</dbReference>
<comment type="cofactor">
    <cofactor evidence="1">
        <name>Mn(2+)</name>
        <dbReference type="ChEBI" id="CHEBI:29035"/>
    </cofactor>
</comment>